<protein>
    <submittedName>
        <fullName evidence="1">Uncharacterized protein</fullName>
    </submittedName>
</protein>
<dbReference type="EMBL" id="ACGK02000002">
    <property type="protein sequence ID" value="EGF23032.1"/>
    <property type="molecule type" value="Genomic_DNA"/>
</dbReference>
<evidence type="ECO:0000313" key="2">
    <source>
        <dbReference type="Proteomes" id="UP000005947"/>
    </source>
</evidence>
<evidence type="ECO:0000313" key="1">
    <source>
        <dbReference type="EMBL" id="EGF23032.1"/>
    </source>
</evidence>
<accession>F1T6C7</accession>
<organism evidence="1 2">
    <name type="scientific">Fannyhessea vaginae DSM 15829</name>
    <dbReference type="NCBI Taxonomy" id="525256"/>
    <lineage>
        <taxon>Bacteria</taxon>
        <taxon>Bacillati</taxon>
        <taxon>Actinomycetota</taxon>
        <taxon>Coriobacteriia</taxon>
        <taxon>Coriobacteriales</taxon>
        <taxon>Atopobiaceae</taxon>
        <taxon>Fannyhessea</taxon>
    </lineage>
</organism>
<dbReference type="OrthoDB" id="3183843at2"/>
<comment type="caution">
    <text evidence="1">The sequence shown here is derived from an EMBL/GenBank/DDBJ whole genome shotgun (WGS) entry which is preliminary data.</text>
</comment>
<dbReference type="RefSeq" id="WP_006303231.1">
    <property type="nucleotide sequence ID" value="NZ_ACGK02000002.1"/>
</dbReference>
<reference evidence="1 2" key="1">
    <citation type="submission" date="2011-02" db="EMBL/GenBank/DDBJ databases">
        <authorList>
            <person name="Muzny D."/>
            <person name="Qin X."/>
            <person name="Buhay C."/>
            <person name="Dugan-Rocha S."/>
            <person name="Ding Y."/>
            <person name="Chen G."/>
            <person name="Hawes A."/>
            <person name="Holder M."/>
            <person name="Jhangiani S."/>
            <person name="Johnson A."/>
            <person name="Khan Z."/>
            <person name="Li Z."/>
            <person name="Liu W."/>
            <person name="Liu X."/>
            <person name="Perez L."/>
            <person name="Shen H."/>
            <person name="Wang Q."/>
            <person name="Watt J."/>
            <person name="Xi L."/>
            <person name="Xin Y."/>
            <person name="Zhou J."/>
            <person name="Deng J."/>
            <person name="Jiang H."/>
            <person name="Liu Y."/>
            <person name="Qu J."/>
            <person name="Song X.-Z."/>
            <person name="Zhang L."/>
            <person name="Villasana D."/>
            <person name="Johnson A."/>
            <person name="Liu J."/>
            <person name="Liyanage D."/>
            <person name="Lorensuhewa L."/>
            <person name="Robinson T."/>
            <person name="Song A."/>
            <person name="Song B.-B."/>
            <person name="Dinh H."/>
            <person name="Thornton R."/>
            <person name="Coyle M."/>
            <person name="Francisco L."/>
            <person name="Jackson L."/>
            <person name="Javaid M."/>
            <person name="Korchina V."/>
            <person name="Kovar C."/>
            <person name="Mata R."/>
            <person name="Mathew T."/>
            <person name="Ngo R."/>
            <person name="Nguyen L."/>
            <person name="Nguyen N."/>
            <person name="Okwuonu G."/>
            <person name="Ongeri F."/>
            <person name="Pham C."/>
            <person name="Simmons D."/>
            <person name="Wilczek-Boney K."/>
            <person name="Hale W."/>
            <person name="Jakkamsetti A."/>
            <person name="Pham P."/>
            <person name="Ruth R."/>
            <person name="San Lucas F."/>
            <person name="Warren J."/>
            <person name="Zhang J."/>
            <person name="Zhao Z."/>
            <person name="Zhou C."/>
            <person name="Zhu D."/>
            <person name="Lee S."/>
            <person name="Bess C."/>
            <person name="Blankenburg K."/>
            <person name="Forbes L."/>
            <person name="Fu Q."/>
            <person name="Gubbala S."/>
            <person name="Hirani K."/>
            <person name="Jayaseelan J.C."/>
            <person name="Lara F."/>
            <person name="Munidasa M."/>
            <person name="Palculict T."/>
            <person name="Patil S."/>
            <person name="Pu L.-L."/>
            <person name="Saada N."/>
            <person name="Tang L."/>
            <person name="Weissenberger G."/>
            <person name="Zhu Y."/>
            <person name="Hemphill L."/>
            <person name="Shang Y."/>
            <person name="Youmans B."/>
            <person name="Ayvaz T."/>
            <person name="Ross M."/>
            <person name="Santibanez J."/>
            <person name="Aqrawi P."/>
            <person name="Gross S."/>
            <person name="Joshi V."/>
            <person name="Fowler G."/>
            <person name="Nazareth L."/>
            <person name="Reid J."/>
            <person name="Worley K."/>
            <person name="Petrosino J."/>
            <person name="Highlander S."/>
            <person name="Gibbs R."/>
        </authorList>
    </citation>
    <scope>NUCLEOTIDE SEQUENCE [LARGE SCALE GENOMIC DNA]</scope>
    <source>
        <strain evidence="1 2">DSM 15829</strain>
    </source>
</reference>
<dbReference type="GeneID" id="93210494"/>
<dbReference type="Proteomes" id="UP000005947">
    <property type="component" value="Unassembled WGS sequence"/>
</dbReference>
<gene>
    <name evidence="1" type="ORF">HMPREF0091_11027</name>
</gene>
<proteinExistence type="predicted"/>
<sequence length="63" mass="7363">MATQARLRANNNYVKHNVKKVTISFYPKDKDIYAWVAQHTGMAGYIRDLIVKDMQAHNQNEQQ</sequence>
<dbReference type="AlphaFoldDB" id="F1T6C7"/>
<keyword evidence="2" id="KW-1185">Reference proteome</keyword>
<name>F1T6C7_9ACTN</name>